<dbReference type="Pfam" id="PF10344">
    <property type="entry name" value="Hobbit"/>
    <property type="match status" value="1"/>
</dbReference>
<dbReference type="PANTHER" id="PTHR15678:SF6">
    <property type="entry name" value="BRIDGE-LIKE LIPID TRANSFER PROTEIN FAMILY MEMBER 2"/>
    <property type="match status" value="1"/>
</dbReference>
<feature type="compositionally biased region" description="Polar residues" evidence="1">
    <location>
        <begin position="2445"/>
        <end position="2456"/>
    </location>
</feature>
<feature type="region of interest" description="Disordered" evidence="1">
    <location>
        <begin position="1784"/>
        <end position="1873"/>
    </location>
</feature>
<dbReference type="InterPro" id="IPR019441">
    <property type="entry name" value="FMP27/BLTP2/Hobbit_GFWDK_RBG"/>
</dbReference>
<feature type="region of interest" description="Disordered" evidence="1">
    <location>
        <begin position="2628"/>
        <end position="2689"/>
    </location>
</feature>
<dbReference type="EMBL" id="OZ019896">
    <property type="protein sequence ID" value="CAK9223345.1"/>
    <property type="molecule type" value="Genomic_DNA"/>
</dbReference>
<feature type="domain" description="FMP27/BLTP2/Hobbit GFWDK motif-containing RBG unit" evidence="2">
    <location>
        <begin position="1182"/>
        <end position="1336"/>
    </location>
</feature>
<dbReference type="PANTHER" id="PTHR15678">
    <property type="entry name" value="ANTIGEN MLAA-22-RELATED"/>
    <property type="match status" value="1"/>
</dbReference>
<accession>A0ABP0UKQ2</accession>
<feature type="compositionally biased region" description="Low complexity" evidence="1">
    <location>
        <begin position="1831"/>
        <end position="1841"/>
    </location>
</feature>
<organism evidence="3 4">
    <name type="scientific">Sphagnum troendelagicum</name>
    <dbReference type="NCBI Taxonomy" id="128251"/>
    <lineage>
        <taxon>Eukaryota</taxon>
        <taxon>Viridiplantae</taxon>
        <taxon>Streptophyta</taxon>
        <taxon>Embryophyta</taxon>
        <taxon>Bryophyta</taxon>
        <taxon>Sphagnophytina</taxon>
        <taxon>Sphagnopsida</taxon>
        <taxon>Sphagnales</taxon>
        <taxon>Sphagnaceae</taxon>
        <taxon>Sphagnum</taxon>
    </lineage>
</organism>
<dbReference type="Proteomes" id="UP001497512">
    <property type="component" value="Chromosome 4"/>
</dbReference>
<reference evidence="3" key="1">
    <citation type="submission" date="2024-02" db="EMBL/GenBank/DDBJ databases">
        <authorList>
            <consortium name="ELIXIR-Norway"/>
            <consortium name="Elixir Norway"/>
        </authorList>
    </citation>
    <scope>NUCLEOTIDE SEQUENCE</scope>
</reference>
<evidence type="ECO:0000313" key="4">
    <source>
        <dbReference type="Proteomes" id="UP001497512"/>
    </source>
</evidence>
<sequence>MEVTPDKFLWLFLVVATLGWILFNFTAKLLAWIASTVLRAKVQFRLAGFQRLKDVTINFQKGAVAHLAIGEVRFSVRKQLKAFFGDYKFQLFLSDVEVVLQKPPTTTSKKAKAKLKVSPHRNSASERRKWLIVATLAKYLKFSITELVFKIPNMSLEIKELDLDLLKEDVGSSLLGLKLSVIPCTIYLGELENWVYNSGITKFGQRLLSVTGASSAPVIDTAPSVLFLMEHLSVACSFDHDREAGVMMQQLEVACGDAMLDLNEELLVSENDPLGASTKPVKNIETAEKQKDEVTLLICFCVLSLKLGFTLPSLTVKCTQEGGQMMENKIKGILLRGGRSRLSEQAGDLISQLDIHMDCGEILIMRENKQSVLEILKVAVAASLEFPAETIRPLQAQIDVKLGGTQCNLLTASLDCWLKFALRVMKKKNSYVRHEHHPAAEAGSPSMPTPPKRTKSSTKRKISWGCTLSAPDMLLTAYSLDGMALYNVSSQTSHLFINTGSGKEMALHAELGECVISMAEEADSSSEDPLAGGESIAGCLMRVSRVVVEWGLADSDLVDVTVSEKKSKTLVAEFSGSKLYFSFPRLHSILSTTMVMEKYLKSLSNERKSKKMNSMQLKPTQKKAGGIKQAILRLEGFAVQLVGLLHAEDEKVPDPKKVNFGSQGGESVVTKSSDGSLRTAMIHVTKGNRLRSKYNAIAELAHLNLCFDKEVHGFTVEVERGSLLYQELATRDKVLGDVTAFRVQNLEVIYQPAVVGGENGNLALVSATGVMTRWEPDLHLLFHEVGLQTKGLLDFRKSLLRKERNSPLIAAAMKVVETKETIEQNLSKVTVALDVEGFDFIAEVADGVELVLHVDSLFSEDAEIGLLLENSLLTLNSATVLSSESLQISRIPVADEQHKDGPLRLVAGLGDFKRWDCIIQGSGTRIIMPYRMPFRAMEDAWEDMWRTLKLVMVAQKSRSGAKAAAPTAAVVTKARTKRSSEMRALKFVMRDVVAEIEEEPLQGWFDEHHRLMAEEVCELIFREQLFNDEVAKECCKSRTHISNSDGEATAGSQSGSSQKQQTETGLQNPSTVKKEHERLQRQTFNAYHGACKKLVPYMGSGAEACGGLQAGFKPSITRRSLASITAASLEVVLTKVEGGREGMIEIIRKLDCVSPDLQVPFSRVMGRKLQVQGSSLAVCLRDYSAPMLAAESGSCDGVVVLAQQATVFPPQIPQDVYLGRWRRITVNRSISGSTPPLKCYLQIPVELDTAKVSYGVGHEPAIADVSYAFSIALRKMDISVRRDQWPEKIPLPPPPVKKERNLPWWDDMRYYIHGNNSVNVTNFEWSFLATTNPYEEANMMRLVSNSMEIKQSEGCVVFNGKEFGLHISSLEIVPKGLDSGVYNLKLPVFLTMPVFELEITMDWDCESGAPLNHYLHAFPREMKLREKVYDPFRSTSFSLVLNFGFKANEEEVLNEDLPAAAAATAGDQKTSRSFTTTATTTTAQALKGPTRWISHGSASPASHEACVGTIPTMNLGAHDLMWIFKWWSLYYLPPHKLRSFARFPRFGVPRVPRSGNLSLDKVLTEFMLRVDSTPACIYHSSLMEDDPAIGLAFHMKKLKYELCYSRGFGHFTIETKRDPLELVYQGLDIHSMKVELHRDQSPPPADDDIAENLQKYDKVKQLLGLPEVNSSELAPDPFRSSERGFLLTTDRLTIRKQAPKADSARLSLWLEGSRRQLRVETAIRNMDIDYGSGSDVLSDDDGFNVVLADNCLRVSLYGLKLLWTLENRDAVWAWVGDMAQAFEHPKPSPSRQFAQRKRMEEQQKVMAVAKKGEKEKLNGGGHSSQLHKGGSISAPSSPSRPSKLHTSTPGRGGANSLHSASTALPKEALSEEEGEGTMHFMVNVVQPQFNLHSEEAHGRLLLAAASGQVLARSYHSLVSVGFDMIVQALGSVSTQGALQEIAWKRRELSVLLKHVQAHIAPTDVDPGAGLQWLPRILTGTAKVKRTGTLLERIFMPCTMYFQYTRHKGGTTDFEVKPLKELSFNSPNITATMTSRQFQIVVDVMSNLLLARLPKSRKNKLYEEEGEEEVDEVVPEGVEEVELARIKVEQAQRECRLLFRDLRMLHCSDCGTRDVGTVWSPKAEEETLWMISSARSILAQKLEVEFMVKSKARKAARLGLRVALQHAAQQQLALKEKNKSPSSAMRISWAFDKLVWSMICDGESFAEAEINNMILMVDRDFKDIGVARFTIKSFVVKNCLPGAKLDTVLSAWNPPTEWGRNTMLRVEARQGAPKDGFSPMERFQVDIYPLRIFLTEAMYTKLWTYFFPDEEQDVKRQEVWKGSTVAKRGGRRGTSTVLVEQRSSLEASVTTSSRTSIITSGLAVPPHVLPGVPVEVAKLQQQRKTGTTASMNEQCKSSSSLERVEEPDIDLVSEEALTKTFRQGVSVRTSLPITSRQDALPTASAAVSTVGTSTENGGSLKSKDRKVSKSSKASLQEEKKDSKMKKSFLEFHNIKICQVELLVTYEGSPIAVSDLRLLMDTLVLLQFTGSWRRLFSKVKKHIIWSVLKSVTGMQGKKFKDKLHPESESNSSDSAGSYGVAVEQFPTAHQRQSDRAGEGFVSSIRGLFNSQRRKAKALVLRTMRGQEGLDDLQISSSEDEAGISKSPHGAKRIPRRTRSLADRGLRGTQEASESQSETELSEGSSMYEDFD</sequence>
<proteinExistence type="predicted"/>
<gene>
    <name evidence="3" type="ORF">CSSPTR1EN2_LOCUS16785</name>
</gene>
<evidence type="ECO:0000259" key="2">
    <source>
        <dbReference type="SMART" id="SM01214"/>
    </source>
</evidence>
<feature type="compositionally biased region" description="Low complexity" evidence="1">
    <location>
        <begin position="1046"/>
        <end position="1065"/>
    </location>
</feature>
<evidence type="ECO:0000256" key="1">
    <source>
        <dbReference type="SAM" id="MobiDB-lite"/>
    </source>
</evidence>
<dbReference type="InterPro" id="IPR045167">
    <property type="entry name" value="Hobbit"/>
</dbReference>
<name>A0ABP0UKQ2_9BRYO</name>
<feature type="region of interest" description="Disordered" evidence="1">
    <location>
        <begin position="2382"/>
        <end position="2406"/>
    </location>
</feature>
<protein>
    <recommendedName>
        <fullName evidence="2">FMP27/BLTP2/Hobbit GFWDK motif-containing RBG unit domain-containing protein</fullName>
    </recommendedName>
</protein>
<evidence type="ECO:0000313" key="3">
    <source>
        <dbReference type="EMBL" id="CAK9223345.1"/>
    </source>
</evidence>
<feature type="region of interest" description="Disordered" evidence="1">
    <location>
        <begin position="1041"/>
        <end position="1075"/>
    </location>
</feature>
<keyword evidence="4" id="KW-1185">Reference proteome</keyword>
<feature type="region of interest" description="Disordered" evidence="1">
    <location>
        <begin position="2445"/>
        <end position="2478"/>
    </location>
</feature>
<feature type="compositionally biased region" description="Basic residues" evidence="1">
    <location>
        <begin position="2646"/>
        <end position="2656"/>
    </location>
</feature>
<feature type="compositionally biased region" description="Low complexity" evidence="1">
    <location>
        <begin position="2665"/>
        <end position="2683"/>
    </location>
</feature>
<feature type="region of interest" description="Disordered" evidence="1">
    <location>
        <begin position="436"/>
        <end position="459"/>
    </location>
</feature>
<feature type="compositionally biased region" description="Polar residues" evidence="1">
    <location>
        <begin position="2382"/>
        <end position="2400"/>
    </location>
</feature>
<dbReference type="SMART" id="SM01214">
    <property type="entry name" value="Fmp27_GFWDK"/>
    <property type="match status" value="1"/>
</dbReference>